<evidence type="ECO:0000256" key="1">
    <source>
        <dbReference type="SAM" id="MobiDB-lite"/>
    </source>
</evidence>
<proteinExistence type="predicted"/>
<sequence length="120" mass="13741">MPPVSSPRPHETPPSCKLRRSRDARRLESANPAKRPRAEGVVAVLRPHWHARRRVAFTSDGPTASYPAPPSVFRRWRLGRQQRRLRREEHSFLPLTFLVTYNPPTAVSSFATAFHPPESQ</sequence>
<dbReference type="Proteomes" id="UP000815677">
    <property type="component" value="Unassembled WGS sequence"/>
</dbReference>
<gene>
    <name evidence="2" type="ORF">MCHLO_03819</name>
</gene>
<name>A0ABQ0L544_MYCCL</name>
<dbReference type="EMBL" id="DF842209">
    <property type="protein sequence ID" value="GAT46283.1"/>
    <property type="molecule type" value="Genomic_DNA"/>
</dbReference>
<organism evidence="2 3">
    <name type="scientific">Mycena chlorophos</name>
    <name type="common">Agaric fungus</name>
    <name type="synonym">Agaricus chlorophos</name>
    <dbReference type="NCBI Taxonomy" id="658473"/>
    <lineage>
        <taxon>Eukaryota</taxon>
        <taxon>Fungi</taxon>
        <taxon>Dikarya</taxon>
        <taxon>Basidiomycota</taxon>
        <taxon>Agaricomycotina</taxon>
        <taxon>Agaricomycetes</taxon>
        <taxon>Agaricomycetidae</taxon>
        <taxon>Agaricales</taxon>
        <taxon>Marasmiineae</taxon>
        <taxon>Mycenaceae</taxon>
        <taxon>Mycena</taxon>
    </lineage>
</organism>
<feature type="region of interest" description="Disordered" evidence="1">
    <location>
        <begin position="1"/>
        <end position="38"/>
    </location>
</feature>
<evidence type="ECO:0000313" key="2">
    <source>
        <dbReference type="EMBL" id="GAT46283.1"/>
    </source>
</evidence>
<protein>
    <submittedName>
        <fullName evidence="2">Uncharacterized protein</fullName>
    </submittedName>
</protein>
<keyword evidence="3" id="KW-1185">Reference proteome</keyword>
<accession>A0ABQ0L544</accession>
<reference evidence="2" key="1">
    <citation type="submission" date="2014-09" db="EMBL/GenBank/DDBJ databases">
        <title>Genome sequence of the luminous mushroom Mycena chlorophos for searching fungal bioluminescence genes.</title>
        <authorList>
            <person name="Tanaka Y."/>
            <person name="Kasuga D."/>
            <person name="Oba Y."/>
            <person name="Hase S."/>
            <person name="Sato K."/>
            <person name="Oba Y."/>
            <person name="Sakakibara Y."/>
        </authorList>
    </citation>
    <scope>NUCLEOTIDE SEQUENCE</scope>
</reference>
<evidence type="ECO:0000313" key="3">
    <source>
        <dbReference type="Proteomes" id="UP000815677"/>
    </source>
</evidence>